<dbReference type="OrthoDB" id="2005760at2"/>
<proteinExistence type="predicted"/>
<name>E6UFB4_RUMA7</name>
<dbReference type="RefSeq" id="WP_013497192.1">
    <property type="nucleotide sequence ID" value="NC_014833.1"/>
</dbReference>
<dbReference type="EMBL" id="CP002403">
    <property type="protein sequence ID" value="ADU21000.1"/>
    <property type="molecule type" value="Genomic_DNA"/>
</dbReference>
<evidence type="ECO:0000313" key="1">
    <source>
        <dbReference type="EMBL" id="ADU21000.1"/>
    </source>
</evidence>
<organism evidence="1 2">
    <name type="scientific">Ruminococcus albus (strain ATCC 27210 / DSM 20455 / JCM 14654 / NCDO 2250 / 7)</name>
    <dbReference type="NCBI Taxonomy" id="697329"/>
    <lineage>
        <taxon>Bacteria</taxon>
        <taxon>Bacillati</taxon>
        <taxon>Bacillota</taxon>
        <taxon>Clostridia</taxon>
        <taxon>Eubacteriales</taxon>
        <taxon>Oscillospiraceae</taxon>
        <taxon>Ruminococcus</taxon>
    </lineage>
</organism>
<dbReference type="HOGENOM" id="CLU_3140316_0_0_9"/>
<dbReference type="AlphaFoldDB" id="E6UFB4"/>
<evidence type="ECO:0000313" key="2">
    <source>
        <dbReference type="Proteomes" id="UP000006919"/>
    </source>
</evidence>
<reference evidence="1 2" key="1">
    <citation type="journal article" date="2011" name="J. Bacteriol.">
        <title>Complete genome of the cellulolytic ruminal bacterium Ruminococcus albus 7.</title>
        <authorList>
            <person name="Suen G."/>
            <person name="Stevenson D.M."/>
            <person name="Bruce D.C."/>
            <person name="Chertkov O."/>
            <person name="Copeland A."/>
            <person name="Cheng J.F."/>
            <person name="Detter C."/>
            <person name="Detter J.C."/>
            <person name="Goodwin L.A."/>
            <person name="Han C.S."/>
            <person name="Hauser L.J."/>
            <person name="Ivanova N.N."/>
            <person name="Kyrpides N.C."/>
            <person name="Land M.L."/>
            <person name="Lapidus A."/>
            <person name="Lucas S."/>
            <person name="Ovchinnikova G."/>
            <person name="Pitluck S."/>
            <person name="Tapia R."/>
            <person name="Woyke T."/>
            <person name="Boyum J."/>
            <person name="Mead D."/>
            <person name="Weimer P.J."/>
        </authorList>
    </citation>
    <scope>NUCLEOTIDE SEQUENCE [LARGE SCALE GENOMIC DNA]</scope>
    <source>
        <strain evidence="2">ATCC 27210 / DSM 20455 / JCM 14654 / NCDO 2250 / 7</strain>
    </source>
</reference>
<dbReference type="STRING" id="697329.Rumal_0447"/>
<sequence length="49" mass="5626">MKRVFFKAQGVYSDYIDSFIDDLNDNGNAEVSFCASIQGLYYAFIEMDN</sequence>
<gene>
    <name evidence="1" type="ordered locus">Rumal_0447</name>
</gene>
<protein>
    <submittedName>
        <fullName evidence="1">Uncharacterized protein</fullName>
    </submittedName>
</protein>
<dbReference type="KEGG" id="ral:Rumal_0447"/>
<accession>E6UFB4</accession>
<dbReference type="Proteomes" id="UP000006919">
    <property type="component" value="Chromosome"/>
</dbReference>